<dbReference type="Gene3D" id="2.40.10.340">
    <property type="entry name" value="Rod shape-determining protein MreC, domain 1"/>
    <property type="match status" value="1"/>
</dbReference>
<feature type="transmembrane region" description="Helical" evidence="6">
    <location>
        <begin position="26"/>
        <end position="48"/>
    </location>
</feature>
<comment type="similarity">
    <text evidence="1 5">Belongs to the MreC family.</text>
</comment>
<sequence>MVPPFYCTPRFSVYTRLMRNPKYSDYSIWFLVTVIILILNITPIMPLIRNAVLSTFLPIQYAFVNFRDDLNSQMAILSRAQSLSNNLATCEMDRTRLNGKLSTLSELQRENEVLKSHLANTIETPEPDQYARVIGRTSSVGTSTILVDRGASDSVTKGMIALNGNALAGIVKEVNENSSLIQLLHDGDFRVAAVDQDSPSRPKGVVRGQYSTVVVMEKVYQSEIVKVGDKIVTSGEDNTFPKGILIGTVSDVKVGSEQVLKNVLVTPELDLSRIEEVFLRKP</sequence>
<dbReference type="Proteomes" id="UP000178964">
    <property type="component" value="Unassembled WGS sequence"/>
</dbReference>
<evidence type="ECO:0000256" key="6">
    <source>
        <dbReference type="SAM" id="Phobius"/>
    </source>
</evidence>
<dbReference type="NCBIfam" id="TIGR00219">
    <property type="entry name" value="mreC"/>
    <property type="match status" value="1"/>
</dbReference>
<dbReference type="STRING" id="1802627.A3A70_03155"/>
<dbReference type="EMBL" id="MEVK01000042">
    <property type="protein sequence ID" value="OGC58153.1"/>
    <property type="molecule type" value="Genomic_DNA"/>
</dbReference>
<evidence type="ECO:0000256" key="4">
    <source>
        <dbReference type="ARBA" id="ARBA00032089"/>
    </source>
</evidence>
<dbReference type="PIRSF" id="PIRSF038471">
    <property type="entry name" value="MreC"/>
    <property type="match status" value="1"/>
</dbReference>
<reference evidence="8 9" key="1">
    <citation type="journal article" date="2016" name="Nat. Commun.">
        <title>Thousands of microbial genomes shed light on interconnected biogeochemical processes in an aquifer system.</title>
        <authorList>
            <person name="Anantharaman K."/>
            <person name="Brown C.T."/>
            <person name="Hug L.A."/>
            <person name="Sharon I."/>
            <person name="Castelle C.J."/>
            <person name="Probst A.J."/>
            <person name="Thomas B.C."/>
            <person name="Singh A."/>
            <person name="Wilkins M.J."/>
            <person name="Karaoz U."/>
            <person name="Brodie E.L."/>
            <person name="Williams K.H."/>
            <person name="Hubbard S.S."/>
            <person name="Banfield J.F."/>
        </authorList>
    </citation>
    <scope>NUCLEOTIDE SEQUENCE [LARGE SCALE GENOMIC DNA]</scope>
</reference>
<feature type="domain" description="Rod shape-determining protein MreC beta-barrel core" evidence="7">
    <location>
        <begin position="133"/>
        <end position="279"/>
    </location>
</feature>
<dbReference type="AlphaFoldDB" id="A0A1F4VMX0"/>
<dbReference type="GO" id="GO:0008360">
    <property type="term" value="P:regulation of cell shape"/>
    <property type="evidence" value="ECO:0007669"/>
    <property type="project" value="UniProtKB-KW"/>
</dbReference>
<organism evidence="8 9">
    <name type="scientific">candidate division WWE3 bacterium RIFCSPLOWO2_01_FULL_42_11</name>
    <dbReference type="NCBI Taxonomy" id="1802627"/>
    <lineage>
        <taxon>Bacteria</taxon>
        <taxon>Katanobacteria</taxon>
    </lineage>
</organism>
<dbReference type="Pfam" id="PF04085">
    <property type="entry name" value="MreC"/>
    <property type="match status" value="1"/>
</dbReference>
<evidence type="ECO:0000256" key="3">
    <source>
        <dbReference type="ARBA" id="ARBA00022960"/>
    </source>
</evidence>
<dbReference type="InterPro" id="IPR055342">
    <property type="entry name" value="MreC_beta-barrel_core"/>
</dbReference>
<keyword evidence="6" id="KW-1133">Transmembrane helix</keyword>
<evidence type="ECO:0000256" key="5">
    <source>
        <dbReference type="PIRNR" id="PIRNR038471"/>
    </source>
</evidence>
<dbReference type="PANTHER" id="PTHR34138">
    <property type="entry name" value="CELL SHAPE-DETERMINING PROTEIN MREC"/>
    <property type="match status" value="1"/>
</dbReference>
<evidence type="ECO:0000313" key="9">
    <source>
        <dbReference type="Proteomes" id="UP000178964"/>
    </source>
</evidence>
<dbReference type="InterPro" id="IPR042175">
    <property type="entry name" value="Cell/Rod_MreC_2"/>
</dbReference>
<name>A0A1F4VMX0_UNCKA</name>
<comment type="function">
    <text evidence="5">Involved in formation and maintenance of cell shape.</text>
</comment>
<accession>A0A1F4VMX0</accession>
<protein>
    <recommendedName>
        <fullName evidence="2 5">Cell shape-determining protein MreC</fullName>
    </recommendedName>
    <alternativeName>
        <fullName evidence="4 5">Cell shape protein MreC</fullName>
    </alternativeName>
</protein>
<evidence type="ECO:0000313" key="8">
    <source>
        <dbReference type="EMBL" id="OGC58153.1"/>
    </source>
</evidence>
<evidence type="ECO:0000259" key="7">
    <source>
        <dbReference type="Pfam" id="PF04085"/>
    </source>
</evidence>
<dbReference type="InterPro" id="IPR007221">
    <property type="entry name" value="MreC"/>
</dbReference>
<comment type="caution">
    <text evidence="8">The sequence shown here is derived from an EMBL/GenBank/DDBJ whole genome shotgun (WGS) entry which is preliminary data.</text>
</comment>
<gene>
    <name evidence="8" type="ORF">A3A70_03155</name>
</gene>
<dbReference type="PANTHER" id="PTHR34138:SF1">
    <property type="entry name" value="CELL SHAPE-DETERMINING PROTEIN MREC"/>
    <property type="match status" value="1"/>
</dbReference>
<dbReference type="Gene3D" id="2.40.10.350">
    <property type="entry name" value="Rod shape-determining protein MreC, domain 2"/>
    <property type="match status" value="1"/>
</dbReference>
<keyword evidence="6" id="KW-0472">Membrane</keyword>
<keyword evidence="6" id="KW-0812">Transmembrane</keyword>
<evidence type="ECO:0000256" key="2">
    <source>
        <dbReference type="ARBA" id="ARBA00013855"/>
    </source>
</evidence>
<evidence type="ECO:0000256" key="1">
    <source>
        <dbReference type="ARBA" id="ARBA00009369"/>
    </source>
</evidence>
<keyword evidence="3 5" id="KW-0133">Cell shape</keyword>
<proteinExistence type="inferred from homology"/>
<dbReference type="InterPro" id="IPR042177">
    <property type="entry name" value="Cell/Rod_1"/>
</dbReference>
<dbReference type="GO" id="GO:0005886">
    <property type="term" value="C:plasma membrane"/>
    <property type="evidence" value="ECO:0007669"/>
    <property type="project" value="TreeGrafter"/>
</dbReference>